<protein>
    <recommendedName>
        <fullName evidence="2">NfeD-like C-terminal domain-containing protein</fullName>
    </recommendedName>
</protein>
<dbReference type="InterPro" id="IPR012340">
    <property type="entry name" value="NA-bd_OB-fold"/>
</dbReference>
<dbReference type="PATRIC" id="fig|507754.4.peg.1322"/>
<dbReference type="Proteomes" id="UP000050320">
    <property type="component" value="Unassembled WGS sequence"/>
</dbReference>
<evidence type="ECO:0000313" key="5">
    <source>
        <dbReference type="Proteomes" id="UP000050320"/>
    </source>
</evidence>
<dbReference type="SUPFAM" id="SSF141322">
    <property type="entry name" value="NfeD domain-like"/>
    <property type="match status" value="1"/>
</dbReference>
<dbReference type="Gene3D" id="2.40.50.140">
    <property type="entry name" value="Nucleic acid-binding proteins"/>
    <property type="match status" value="1"/>
</dbReference>
<evidence type="ECO:0000313" key="4">
    <source>
        <dbReference type="EMBL" id="KQB34335.1"/>
    </source>
</evidence>
<organism evidence="4 5">
    <name type="scientific">Acidiplasma aeolicum</name>
    <dbReference type="NCBI Taxonomy" id="507754"/>
    <lineage>
        <taxon>Archaea</taxon>
        <taxon>Methanobacteriati</taxon>
        <taxon>Thermoplasmatota</taxon>
        <taxon>Thermoplasmata</taxon>
        <taxon>Thermoplasmatales</taxon>
        <taxon>Ferroplasmaceae</taxon>
        <taxon>Acidiplasma</taxon>
    </lineage>
</organism>
<dbReference type="RefSeq" id="WP_048101557.1">
    <property type="nucleotide sequence ID" value="NZ_JBBYJF010000004.1"/>
</dbReference>
<keyword evidence="1" id="KW-0472">Membrane</keyword>
<gene>
    <name evidence="4" type="ORF">AOG54_05145</name>
    <name evidence="3" type="ORF">SE19_03045</name>
</gene>
<accession>A0A0Q1B3H5</accession>
<dbReference type="OrthoDB" id="28112at2157"/>
<dbReference type="Proteomes" id="UP000050515">
    <property type="component" value="Unassembled WGS sequence"/>
</dbReference>
<feature type="domain" description="NfeD-like C-terminal" evidence="2">
    <location>
        <begin position="64"/>
        <end position="123"/>
    </location>
</feature>
<comment type="caution">
    <text evidence="4">The sequence shown here is derived from an EMBL/GenBank/DDBJ whole genome shotgun (WGS) entry which is preliminary data.</text>
</comment>
<reference evidence="3 6" key="1">
    <citation type="submission" date="2015-09" db="EMBL/GenBank/DDBJ databases">
        <title>Draft genome sequence of Acidiplasma aeolicum DSM 18409.</title>
        <authorList>
            <person name="Hemp J."/>
        </authorList>
    </citation>
    <scope>NUCLEOTIDE SEQUENCE [LARGE SCALE GENOMIC DNA]</scope>
    <source>
        <strain evidence="3 6">V</strain>
    </source>
</reference>
<evidence type="ECO:0000259" key="2">
    <source>
        <dbReference type="Pfam" id="PF01957"/>
    </source>
</evidence>
<evidence type="ECO:0000313" key="3">
    <source>
        <dbReference type="EMBL" id="KPV46990.1"/>
    </source>
</evidence>
<evidence type="ECO:0000256" key="1">
    <source>
        <dbReference type="SAM" id="Phobius"/>
    </source>
</evidence>
<dbReference type="EMBL" id="LJCQ01000151">
    <property type="protein sequence ID" value="KPV46990.1"/>
    <property type="molecule type" value="Genomic_DNA"/>
</dbReference>
<proteinExistence type="predicted"/>
<keyword evidence="5" id="KW-1185">Reference proteome</keyword>
<dbReference type="GeneID" id="84222425"/>
<keyword evidence="1" id="KW-1133">Transmembrane helix</keyword>
<keyword evidence="1" id="KW-0812">Transmembrane</keyword>
<dbReference type="EMBL" id="LKBG01000245">
    <property type="protein sequence ID" value="KQB34335.1"/>
    <property type="molecule type" value="Genomic_DNA"/>
</dbReference>
<reference evidence="4 5" key="2">
    <citation type="submission" date="2015-09" db="EMBL/GenBank/DDBJ databases">
        <title>Heavy metals and arsenic resistance mechanisms in polyextremophilic archaea of the family Ferroplasmaceae.</title>
        <authorList>
            <person name="Bulaev A.G."/>
            <person name="Kanygina A.V."/>
        </authorList>
    </citation>
    <scope>NUCLEOTIDE SEQUENCE [LARGE SCALE GENOMIC DNA]</scope>
    <source>
        <strain evidence="4 5">VT</strain>
    </source>
</reference>
<feature type="transmembrane region" description="Helical" evidence="1">
    <location>
        <begin position="29"/>
        <end position="50"/>
    </location>
</feature>
<dbReference type="AlphaFoldDB" id="A0A0Q1B3H5"/>
<dbReference type="InterPro" id="IPR002810">
    <property type="entry name" value="NfeD-like_C"/>
</dbReference>
<dbReference type="Pfam" id="PF01957">
    <property type="entry name" value="NfeD"/>
    <property type="match status" value="1"/>
</dbReference>
<name>A0A0Q1B3H5_9ARCH</name>
<evidence type="ECO:0000313" key="6">
    <source>
        <dbReference type="Proteomes" id="UP000050515"/>
    </source>
</evidence>
<sequence length="130" mass="14537">MLTRLHQICISEGKFSFNPAAVNSGSVPATLIILFIIFFLVLFIIVYYIAKIITSQRSRRYTGAESLINKIGIAQSEINKNETGTVTVDGVPWEAVNIGDEVIKKYDNVVIKDRRGVKLLVKKLGKNILR</sequence>